<organism evidence="2 3">
    <name type="scientific">Tulasnella calospora MUT 4182</name>
    <dbReference type="NCBI Taxonomy" id="1051891"/>
    <lineage>
        <taxon>Eukaryota</taxon>
        <taxon>Fungi</taxon>
        <taxon>Dikarya</taxon>
        <taxon>Basidiomycota</taxon>
        <taxon>Agaricomycotina</taxon>
        <taxon>Agaricomycetes</taxon>
        <taxon>Cantharellales</taxon>
        <taxon>Tulasnellaceae</taxon>
        <taxon>Tulasnella</taxon>
    </lineage>
</organism>
<dbReference type="OrthoDB" id="3233677at2759"/>
<protein>
    <recommendedName>
        <fullName evidence="4">Protein kinase domain-containing protein</fullName>
    </recommendedName>
</protein>
<feature type="region of interest" description="Disordered" evidence="1">
    <location>
        <begin position="48"/>
        <end position="85"/>
    </location>
</feature>
<evidence type="ECO:0000256" key="1">
    <source>
        <dbReference type="SAM" id="MobiDB-lite"/>
    </source>
</evidence>
<evidence type="ECO:0000313" key="2">
    <source>
        <dbReference type="EMBL" id="KIO15480.1"/>
    </source>
</evidence>
<reference evidence="2 3" key="1">
    <citation type="submission" date="2014-04" db="EMBL/GenBank/DDBJ databases">
        <authorList>
            <consortium name="DOE Joint Genome Institute"/>
            <person name="Kuo A."/>
            <person name="Girlanda M."/>
            <person name="Perotto S."/>
            <person name="Kohler A."/>
            <person name="Nagy L.G."/>
            <person name="Floudas D."/>
            <person name="Copeland A."/>
            <person name="Barry K.W."/>
            <person name="Cichocki N."/>
            <person name="Veneault-Fourrey C."/>
            <person name="LaButti K."/>
            <person name="Lindquist E.A."/>
            <person name="Lipzen A."/>
            <person name="Lundell T."/>
            <person name="Morin E."/>
            <person name="Murat C."/>
            <person name="Sun H."/>
            <person name="Tunlid A."/>
            <person name="Henrissat B."/>
            <person name="Grigoriev I.V."/>
            <person name="Hibbett D.S."/>
            <person name="Martin F."/>
            <person name="Nordberg H.P."/>
            <person name="Cantor M.N."/>
            <person name="Hua S.X."/>
        </authorList>
    </citation>
    <scope>NUCLEOTIDE SEQUENCE [LARGE SCALE GENOMIC DNA]</scope>
    <source>
        <strain evidence="2 3">MUT 4182</strain>
    </source>
</reference>
<dbReference type="Proteomes" id="UP000054248">
    <property type="component" value="Unassembled WGS sequence"/>
</dbReference>
<evidence type="ECO:0008006" key="4">
    <source>
        <dbReference type="Google" id="ProtNLM"/>
    </source>
</evidence>
<accession>A0A0C3PMC8</accession>
<dbReference type="Gene3D" id="3.30.200.20">
    <property type="entry name" value="Phosphorylase Kinase, domain 1"/>
    <property type="match status" value="1"/>
</dbReference>
<name>A0A0C3PMC8_9AGAM</name>
<keyword evidence="3" id="KW-1185">Reference proteome</keyword>
<dbReference type="InterPro" id="IPR011009">
    <property type="entry name" value="Kinase-like_dom_sf"/>
</dbReference>
<proteinExistence type="predicted"/>
<dbReference type="EMBL" id="KN824035">
    <property type="protein sequence ID" value="KIO15480.1"/>
    <property type="molecule type" value="Genomic_DNA"/>
</dbReference>
<feature type="compositionally biased region" description="Low complexity" evidence="1">
    <location>
        <begin position="74"/>
        <end position="84"/>
    </location>
</feature>
<sequence length="147" mass="16026">MEESGEARQPTSAQEAGIEEAEELEATQRLKICPRTVLGSLGHLRIDKDQIQPIESKPESTTGGSADVEAAILSSAQSSNSSESDGMDYVAVKKLRLDKEDNYDRALAPFAHEVNLLNDLSHGNVVKIIGFVEDVEKGVAWMNASRW</sequence>
<feature type="region of interest" description="Disordered" evidence="1">
    <location>
        <begin position="1"/>
        <end position="25"/>
    </location>
</feature>
<reference evidence="3" key="2">
    <citation type="submission" date="2015-01" db="EMBL/GenBank/DDBJ databases">
        <title>Evolutionary Origins and Diversification of the Mycorrhizal Mutualists.</title>
        <authorList>
            <consortium name="DOE Joint Genome Institute"/>
            <consortium name="Mycorrhizal Genomics Consortium"/>
            <person name="Kohler A."/>
            <person name="Kuo A."/>
            <person name="Nagy L.G."/>
            <person name="Floudas D."/>
            <person name="Copeland A."/>
            <person name="Barry K.W."/>
            <person name="Cichocki N."/>
            <person name="Veneault-Fourrey C."/>
            <person name="LaButti K."/>
            <person name="Lindquist E.A."/>
            <person name="Lipzen A."/>
            <person name="Lundell T."/>
            <person name="Morin E."/>
            <person name="Murat C."/>
            <person name="Riley R."/>
            <person name="Ohm R."/>
            <person name="Sun H."/>
            <person name="Tunlid A."/>
            <person name="Henrissat B."/>
            <person name="Grigoriev I.V."/>
            <person name="Hibbett D.S."/>
            <person name="Martin F."/>
        </authorList>
    </citation>
    <scope>NUCLEOTIDE SEQUENCE [LARGE SCALE GENOMIC DNA]</scope>
    <source>
        <strain evidence="3">MUT 4182</strain>
    </source>
</reference>
<dbReference type="SUPFAM" id="SSF56112">
    <property type="entry name" value="Protein kinase-like (PK-like)"/>
    <property type="match status" value="1"/>
</dbReference>
<dbReference type="HOGENOM" id="CLU_000288_7_13_1"/>
<gene>
    <name evidence="2" type="ORF">M407DRAFT_34939</name>
</gene>
<dbReference type="AlphaFoldDB" id="A0A0C3PMC8"/>
<evidence type="ECO:0000313" key="3">
    <source>
        <dbReference type="Proteomes" id="UP000054248"/>
    </source>
</evidence>